<feature type="signal peptide" evidence="2">
    <location>
        <begin position="1"/>
        <end position="21"/>
    </location>
</feature>
<feature type="compositionally biased region" description="Low complexity" evidence="1">
    <location>
        <begin position="293"/>
        <end position="308"/>
    </location>
</feature>
<reference evidence="3 4" key="1">
    <citation type="submission" date="2017-06" db="EMBL/GenBank/DDBJ databases">
        <title>Comparative genomic analysis of Ambrosia Fusariam Clade fungi.</title>
        <authorList>
            <person name="Stajich J.E."/>
            <person name="Carrillo J."/>
            <person name="Kijimoto T."/>
            <person name="Eskalen A."/>
            <person name="O'Donnell K."/>
            <person name="Kasson M."/>
        </authorList>
    </citation>
    <scope>NUCLEOTIDE SEQUENCE [LARGE SCALE GENOMIC DNA]</scope>
    <source>
        <strain evidence="3 4">NRRL62584</strain>
    </source>
</reference>
<protein>
    <recommendedName>
        <fullName evidence="5">Extracellular membrane protein CFEM domain-containing protein</fullName>
    </recommendedName>
</protein>
<feature type="region of interest" description="Disordered" evidence="1">
    <location>
        <begin position="293"/>
        <end position="329"/>
    </location>
</feature>
<dbReference type="EMBL" id="NKCI01000151">
    <property type="protein sequence ID" value="RSL51300.1"/>
    <property type="molecule type" value="Genomic_DNA"/>
</dbReference>
<name>A0A428PDZ2_9HYPO</name>
<gene>
    <name evidence="3" type="ORF">CEP54_011496</name>
</gene>
<keyword evidence="2" id="KW-0732">Signal</keyword>
<dbReference type="OrthoDB" id="3538998at2759"/>
<feature type="chain" id="PRO_5019551881" description="Extracellular membrane protein CFEM domain-containing protein" evidence="2">
    <location>
        <begin position="22"/>
        <end position="346"/>
    </location>
</feature>
<evidence type="ECO:0000256" key="1">
    <source>
        <dbReference type="SAM" id="MobiDB-lite"/>
    </source>
</evidence>
<dbReference type="Proteomes" id="UP000288168">
    <property type="component" value="Unassembled WGS sequence"/>
</dbReference>
<proteinExistence type="predicted"/>
<keyword evidence="4" id="KW-1185">Reference proteome</keyword>
<evidence type="ECO:0000256" key="2">
    <source>
        <dbReference type="SAM" id="SignalP"/>
    </source>
</evidence>
<evidence type="ECO:0000313" key="3">
    <source>
        <dbReference type="EMBL" id="RSL51300.1"/>
    </source>
</evidence>
<sequence length="346" mass="37160">MLRKLVAPFFTTILVATPALAATYTHLDPARCVDPSGMKKCVDKVNAEQLDCVKTGCSDEPSGAGCLEETCLCGSSISQMDCALTHCWDQVYSCEYQKTVEQVIKTCDDAPEEGFPFYPAPIDAPNACSCNKAQVVETVGKVLEEQNDCEGGASDEWESLPRAELKAKVAPACVCCSWSAALSAYWNICPDMDPNYLGVDSFFHSLMGGAWEKWPKCKFDNSTCHTEYNYTLPGNKDAKFFEPGKFPKNGTHTTMTNLPGTITSPISGATFTWTMNSTAHTITAAGVQTTAASASTTGTSENTTPTSAGAQATESSSEAEDKGNNASAPVPRTWSIMWLGLIFFVL</sequence>
<accession>A0A428PDZ2</accession>
<dbReference type="AlphaFoldDB" id="A0A428PDZ2"/>
<evidence type="ECO:0008006" key="5">
    <source>
        <dbReference type="Google" id="ProtNLM"/>
    </source>
</evidence>
<evidence type="ECO:0000313" key="4">
    <source>
        <dbReference type="Proteomes" id="UP000288168"/>
    </source>
</evidence>
<comment type="caution">
    <text evidence="3">The sequence shown here is derived from an EMBL/GenBank/DDBJ whole genome shotgun (WGS) entry which is preliminary data.</text>
</comment>
<organism evidence="3 4">
    <name type="scientific">Fusarium duplospermum</name>
    <dbReference type="NCBI Taxonomy" id="1325734"/>
    <lineage>
        <taxon>Eukaryota</taxon>
        <taxon>Fungi</taxon>
        <taxon>Dikarya</taxon>
        <taxon>Ascomycota</taxon>
        <taxon>Pezizomycotina</taxon>
        <taxon>Sordariomycetes</taxon>
        <taxon>Hypocreomycetidae</taxon>
        <taxon>Hypocreales</taxon>
        <taxon>Nectriaceae</taxon>
        <taxon>Fusarium</taxon>
        <taxon>Fusarium solani species complex</taxon>
    </lineage>
</organism>